<dbReference type="PANTHER" id="PTHR22947">
    <property type="entry name" value="MAJOR SPERM PROTEIN"/>
    <property type="match status" value="1"/>
</dbReference>
<proteinExistence type="predicted"/>
<dbReference type="PROSITE" id="PS50202">
    <property type="entry name" value="MSP"/>
    <property type="match status" value="1"/>
</dbReference>
<evidence type="ECO:0000259" key="1">
    <source>
        <dbReference type="PROSITE" id="PS50202"/>
    </source>
</evidence>
<name>A0A0B2VC43_TOXCA</name>
<reference evidence="2 3" key="1">
    <citation type="submission" date="2014-11" db="EMBL/GenBank/DDBJ databases">
        <title>Genetic blueprint of the zoonotic pathogen Toxocara canis.</title>
        <authorList>
            <person name="Zhu X.-Q."/>
            <person name="Korhonen P.K."/>
            <person name="Cai H."/>
            <person name="Young N.D."/>
            <person name="Nejsum P."/>
            <person name="von Samson-Himmelstjerna G."/>
            <person name="Boag P.R."/>
            <person name="Tan P."/>
            <person name="Li Q."/>
            <person name="Min J."/>
            <person name="Yang Y."/>
            <person name="Wang X."/>
            <person name="Fang X."/>
            <person name="Hall R.S."/>
            <person name="Hofmann A."/>
            <person name="Sternberg P.W."/>
            <person name="Jex A.R."/>
            <person name="Gasser R.B."/>
        </authorList>
    </citation>
    <scope>NUCLEOTIDE SEQUENCE [LARGE SCALE GENOMIC DNA]</scope>
    <source>
        <strain evidence="2">PN_DK_2014</strain>
    </source>
</reference>
<dbReference type="PANTHER" id="PTHR22947:SF12">
    <property type="entry name" value="MAJOR SPERM PROTEIN"/>
    <property type="match status" value="1"/>
</dbReference>
<feature type="domain" description="MSP" evidence="1">
    <location>
        <begin position="1"/>
        <end position="115"/>
    </location>
</feature>
<accession>A0A0B2VC43</accession>
<gene>
    <name evidence="2" type="ORF">Tcan_09245</name>
</gene>
<dbReference type="InterPro" id="IPR008962">
    <property type="entry name" value="PapD-like_sf"/>
</dbReference>
<dbReference type="Proteomes" id="UP000031036">
    <property type="component" value="Unassembled WGS sequence"/>
</dbReference>
<organism evidence="2 3">
    <name type="scientific">Toxocara canis</name>
    <name type="common">Canine roundworm</name>
    <dbReference type="NCBI Taxonomy" id="6265"/>
    <lineage>
        <taxon>Eukaryota</taxon>
        <taxon>Metazoa</taxon>
        <taxon>Ecdysozoa</taxon>
        <taxon>Nematoda</taxon>
        <taxon>Chromadorea</taxon>
        <taxon>Rhabditida</taxon>
        <taxon>Spirurina</taxon>
        <taxon>Ascaridomorpha</taxon>
        <taxon>Ascaridoidea</taxon>
        <taxon>Toxocaridae</taxon>
        <taxon>Toxocara</taxon>
    </lineage>
</organism>
<dbReference type="Pfam" id="PF00635">
    <property type="entry name" value="Motile_Sperm"/>
    <property type="match status" value="1"/>
</dbReference>
<sequence length="115" mass="13132">MPYVPKELHWKIEDGKVKGGIQKIKLMNTTGRRQAFKMKSTDNDLHTVKPVYAFLNKDDVVDIELTRVDGGESKPDKIFLLFTPTAAETDTEAEQLFDKKASDYDHYMIPIVIDS</sequence>
<evidence type="ECO:0000313" key="3">
    <source>
        <dbReference type="Proteomes" id="UP000031036"/>
    </source>
</evidence>
<dbReference type="OrthoDB" id="5854731at2759"/>
<dbReference type="EMBL" id="JPKZ01002085">
    <property type="protein sequence ID" value="KHN78565.1"/>
    <property type="molecule type" value="Genomic_DNA"/>
</dbReference>
<dbReference type="InterPro" id="IPR000535">
    <property type="entry name" value="MSP_dom"/>
</dbReference>
<keyword evidence="3" id="KW-1185">Reference proteome</keyword>
<dbReference type="SUPFAM" id="SSF49354">
    <property type="entry name" value="PapD-like"/>
    <property type="match status" value="1"/>
</dbReference>
<comment type="caution">
    <text evidence="2">The sequence shown here is derived from an EMBL/GenBank/DDBJ whole genome shotgun (WGS) entry which is preliminary data.</text>
</comment>
<dbReference type="InterPro" id="IPR013783">
    <property type="entry name" value="Ig-like_fold"/>
</dbReference>
<dbReference type="InterPro" id="IPR051774">
    <property type="entry name" value="Sperm-specific_class_P"/>
</dbReference>
<dbReference type="AlphaFoldDB" id="A0A0B2VC43"/>
<dbReference type="OMA" id="HEMHFPT"/>
<dbReference type="Gene3D" id="2.60.40.10">
    <property type="entry name" value="Immunoglobulins"/>
    <property type="match status" value="1"/>
</dbReference>
<protein>
    <recommendedName>
        <fullName evidence="1">MSP domain-containing protein</fullName>
    </recommendedName>
</protein>
<evidence type="ECO:0000313" key="2">
    <source>
        <dbReference type="EMBL" id="KHN78565.1"/>
    </source>
</evidence>